<gene>
    <name evidence="1" type="ORF">IQ222_01125</name>
</gene>
<dbReference type="EMBL" id="JADEWF010000002">
    <property type="protein sequence ID" value="MBE9217433.1"/>
    <property type="molecule type" value="Genomic_DNA"/>
</dbReference>
<evidence type="ECO:0000313" key="1">
    <source>
        <dbReference type="EMBL" id="MBE9217433.1"/>
    </source>
</evidence>
<reference evidence="1" key="1">
    <citation type="submission" date="2020-10" db="EMBL/GenBank/DDBJ databases">
        <authorList>
            <person name="Castelo-Branco R."/>
            <person name="Eusebio N."/>
            <person name="Adriana R."/>
            <person name="Vieira A."/>
            <person name="Brugerolle De Fraissinette N."/>
            <person name="Rezende De Castro R."/>
            <person name="Schneider M.P."/>
            <person name="Vasconcelos V."/>
            <person name="Leao P.N."/>
        </authorList>
    </citation>
    <scope>NUCLEOTIDE SEQUENCE</scope>
    <source>
        <strain evidence="1">LEGE 04289</strain>
    </source>
</reference>
<dbReference type="Proteomes" id="UP000597867">
    <property type="component" value="Unassembled WGS sequence"/>
</dbReference>
<proteinExistence type="predicted"/>
<name>A0ACC5PWH6_DOLFA</name>
<keyword evidence="2" id="KW-1185">Reference proteome</keyword>
<evidence type="ECO:0000313" key="2">
    <source>
        <dbReference type="Proteomes" id="UP000597867"/>
    </source>
</evidence>
<protein>
    <submittedName>
        <fullName evidence="1">RNA polymerase sigma factor</fullName>
    </submittedName>
</protein>
<comment type="caution">
    <text evidence="1">The sequence shown here is derived from an EMBL/GenBank/DDBJ whole genome shotgun (WGS) entry which is preliminary data.</text>
</comment>
<accession>A0ACC5PWH6</accession>
<sequence>MSIMSHIQENRQQKTFSLAQTKPRNPLLYQRKFSASTENNCHCFWQLWQSHQGYLYNCCLKWLDGNSHDAEDVVNHAMLKAWNQWIQSTNDIRHPKSWLAQITYNCCIDVRRKRQREAAKIDNIDDMQLADHPALTSNLSLPESQLLNVEMVAYLKYKIVSLPDRLRYPLILHCCQNKSYGDIAKQLTISEENVRKCIQEARQILQRQFKKYLAGEDNTAFDYFLPLNTVIPMVEELESEQIWNHDGESSIPTKSQQQEINYKATLICLESLPHHWYN</sequence>
<organism evidence="1 2">
    <name type="scientific">Dolichospermum flos-aquae LEGE 04289</name>
    <dbReference type="NCBI Taxonomy" id="1828708"/>
    <lineage>
        <taxon>Bacteria</taxon>
        <taxon>Bacillati</taxon>
        <taxon>Cyanobacteriota</taxon>
        <taxon>Cyanophyceae</taxon>
        <taxon>Nostocales</taxon>
        <taxon>Aphanizomenonaceae</taxon>
        <taxon>Dolichospermum</taxon>
    </lineage>
</organism>